<feature type="domain" description="Phosphatidate phosphatase APP1 catalytic" evidence="1">
    <location>
        <begin position="159"/>
        <end position="314"/>
    </location>
</feature>
<evidence type="ECO:0000313" key="3">
    <source>
        <dbReference type="Proteomes" id="UP000198793"/>
    </source>
</evidence>
<dbReference type="PANTHER" id="PTHR28208">
    <property type="entry name" value="PHOSPHATIDATE PHOSPHATASE APP1"/>
    <property type="match status" value="1"/>
</dbReference>
<dbReference type="AlphaFoldDB" id="A0A1H0HCD6"/>
<sequence length="380" mass="41620">MTGTKAVLRVAAALARRWDDGRYGLKLRLGMTSDPILLPYRGYASGGRMRLGGRVVEDEGVVGAEPSRSRWTQLKRTFRRYETDEIRNAVVDWTAGGASGQAISDAQGFFGIDAPLVSGENPGSPWLPVALALRSAPGYAFRPLVAEGLVRVVSPEATFGVVSDIDDTVIETGAQNLFRHWRTVALNSAEGRVAFPGVAFLFRALAAGRGSPETNPIFYVSSSPWNLYDLFEDVLRLRRIPPGPMFLKDFGLNKTQWLTGSHRRHKLTAIDRLLSAYPQLRFVLVGDTGQSDAPIYADVVRRHPGRILAVYMRDVTPRGFRPRVRRAMRRIEAAGVPLVSGATLDGAARHAEEAGLVEPGTAERMRDEIRADAEALRGGT</sequence>
<protein>
    <submittedName>
        <fullName evidence="2">Phosphatidate phosphatase APP1</fullName>
    </submittedName>
</protein>
<reference evidence="2 3" key="1">
    <citation type="submission" date="2016-10" db="EMBL/GenBank/DDBJ databases">
        <authorList>
            <person name="de Groot N.N."/>
        </authorList>
    </citation>
    <scope>NUCLEOTIDE SEQUENCE [LARGE SCALE GENOMIC DNA]</scope>
    <source>
        <strain evidence="3">L7-484,KACC 16230,DSM 25025</strain>
    </source>
</reference>
<dbReference type="EMBL" id="FNIT01000004">
    <property type="protein sequence ID" value="SDO16802.1"/>
    <property type="molecule type" value="Genomic_DNA"/>
</dbReference>
<keyword evidence="3" id="KW-1185">Reference proteome</keyword>
<dbReference type="Pfam" id="PF09949">
    <property type="entry name" value="APP1_cat"/>
    <property type="match status" value="1"/>
</dbReference>
<dbReference type="STRING" id="1166073.SAMN05192530_10429"/>
<proteinExistence type="predicted"/>
<dbReference type="GO" id="GO:0008195">
    <property type="term" value="F:phosphatidate phosphatase activity"/>
    <property type="evidence" value="ECO:0007669"/>
    <property type="project" value="InterPro"/>
</dbReference>
<dbReference type="InterPro" id="IPR019236">
    <property type="entry name" value="APP1_cat"/>
</dbReference>
<evidence type="ECO:0000313" key="2">
    <source>
        <dbReference type="EMBL" id="SDO16802.1"/>
    </source>
</evidence>
<dbReference type="RefSeq" id="WP_170842553.1">
    <property type="nucleotide sequence ID" value="NZ_FNIT01000004.1"/>
</dbReference>
<dbReference type="InterPro" id="IPR052935">
    <property type="entry name" value="Mg2+_PAP"/>
</dbReference>
<organism evidence="2 3">
    <name type="scientific">Aureimonas jatrophae</name>
    <dbReference type="NCBI Taxonomy" id="1166073"/>
    <lineage>
        <taxon>Bacteria</taxon>
        <taxon>Pseudomonadati</taxon>
        <taxon>Pseudomonadota</taxon>
        <taxon>Alphaproteobacteria</taxon>
        <taxon>Hyphomicrobiales</taxon>
        <taxon>Aurantimonadaceae</taxon>
        <taxon>Aureimonas</taxon>
    </lineage>
</organism>
<dbReference type="PANTHER" id="PTHR28208:SF3">
    <property type="entry name" value="PHOSPHATIDATE PHOSPHATASE APP1"/>
    <property type="match status" value="1"/>
</dbReference>
<evidence type="ECO:0000259" key="1">
    <source>
        <dbReference type="Pfam" id="PF09949"/>
    </source>
</evidence>
<name>A0A1H0HCD6_9HYPH</name>
<accession>A0A1H0HCD6</accession>
<dbReference type="Proteomes" id="UP000198793">
    <property type="component" value="Unassembled WGS sequence"/>
</dbReference>
<gene>
    <name evidence="2" type="ORF">SAMN05192530_10429</name>
</gene>